<sequence>MFTQSWKTIALSLLLARLVTLVLYRLFFHPLRKFPGPWLASVTKYYRGYYEIFRDGGWLDQLEVLHQRYGPAVRVAPSELHFSDPDAYDDIYVTSKILKDPTWYFTTSPAPGSVFSEIDPKEAAKRRFKLGSYLSRKAVLRLEEVVQAKVNKLVKILSSYPTPPDIHFGFRAATFDIISSYVFAQEMNALDCPDFKHPFLTAMDDIFRTAWILKYLPFRLDRLPEWICRRIAPVTIPLIEERHYIANKIDELAINVDHHDPEEKKAIFDMYLRDSSHGLPRWKLIDEGAAFQMAATDTTANACLHGTFHLLMNPEILVKLRKELDDAWKDAEEDMKYEQLEGLPYLGAVIRESLRLSCGISSPTPRLVGEQEVTIAGCTVPPDTIVGCASYIVHSNPTLFPDPHTFIPERWLGENSRKLEKHLVAFSKGPRICLGINLAWCEMYLILANIFRKLDFEAYEATPESVRFRDYILPLFHDRLHVRVNGLRT</sequence>
<keyword evidence="8 15" id="KW-1133">Transmembrane helix</keyword>
<keyword evidence="6 15" id="KW-0812">Transmembrane</keyword>
<evidence type="ECO:0000256" key="10">
    <source>
        <dbReference type="ARBA" id="ARBA00023004"/>
    </source>
</evidence>
<dbReference type="EMBL" id="CM032183">
    <property type="protein sequence ID" value="KAG7094565.1"/>
    <property type="molecule type" value="Genomic_DNA"/>
</dbReference>
<dbReference type="PANTHER" id="PTHR24305:SF166">
    <property type="entry name" value="CYTOCHROME P450 12A4, MITOCHONDRIAL-RELATED"/>
    <property type="match status" value="1"/>
</dbReference>
<dbReference type="Gene3D" id="1.10.630.10">
    <property type="entry name" value="Cytochrome P450"/>
    <property type="match status" value="1"/>
</dbReference>
<keyword evidence="10 13" id="KW-0408">Iron</keyword>
<dbReference type="PRINTS" id="PR00463">
    <property type="entry name" value="EP450I"/>
</dbReference>
<evidence type="ECO:0000256" key="13">
    <source>
        <dbReference type="PIRSR" id="PIRSR602401-1"/>
    </source>
</evidence>
<evidence type="ECO:0008006" key="18">
    <source>
        <dbReference type="Google" id="ProtNLM"/>
    </source>
</evidence>
<dbReference type="PRINTS" id="PR00385">
    <property type="entry name" value="P450"/>
</dbReference>
<evidence type="ECO:0000256" key="15">
    <source>
        <dbReference type="SAM" id="Phobius"/>
    </source>
</evidence>
<feature type="transmembrane region" description="Helical" evidence="15">
    <location>
        <begin position="6"/>
        <end position="27"/>
    </location>
</feature>
<evidence type="ECO:0000256" key="14">
    <source>
        <dbReference type="RuleBase" id="RU000461"/>
    </source>
</evidence>
<keyword evidence="5 13" id="KW-0349">Heme</keyword>
<dbReference type="CDD" id="cd11062">
    <property type="entry name" value="CYP58-like"/>
    <property type="match status" value="1"/>
</dbReference>
<dbReference type="PANTHER" id="PTHR24305">
    <property type="entry name" value="CYTOCHROME P450"/>
    <property type="match status" value="1"/>
</dbReference>
<evidence type="ECO:0000313" key="17">
    <source>
        <dbReference type="Proteomes" id="UP001049176"/>
    </source>
</evidence>
<dbReference type="OrthoDB" id="1470350at2759"/>
<dbReference type="Pfam" id="PF00067">
    <property type="entry name" value="p450"/>
    <property type="match status" value="1"/>
</dbReference>
<dbReference type="Proteomes" id="UP001049176">
    <property type="component" value="Chromosome 3"/>
</dbReference>
<keyword evidence="17" id="KW-1185">Reference proteome</keyword>
<dbReference type="GO" id="GO:0004497">
    <property type="term" value="F:monooxygenase activity"/>
    <property type="evidence" value="ECO:0007669"/>
    <property type="project" value="UniProtKB-KW"/>
</dbReference>
<comment type="subcellular location">
    <subcellularLocation>
        <location evidence="2">Membrane</location>
    </subcellularLocation>
</comment>
<gene>
    <name evidence="16" type="ORF">E1B28_005393</name>
</gene>
<evidence type="ECO:0000256" key="6">
    <source>
        <dbReference type="ARBA" id="ARBA00022692"/>
    </source>
</evidence>
<accession>A0A9P7UUR2</accession>
<keyword evidence="9 14" id="KW-0560">Oxidoreductase</keyword>
<dbReference type="GO" id="GO:0005506">
    <property type="term" value="F:iron ion binding"/>
    <property type="evidence" value="ECO:0007669"/>
    <property type="project" value="InterPro"/>
</dbReference>
<organism evidence="16 17">
    <name type="scientific">Marasmius oreades</name>
    <name type="common">fairy-ring Marasmius</name>
    <dbReference type="NCBI Taxonomy" id="181124"/>
    <lineage>
        <taxon>Eukaryota</taxon>
        <taxon>Fungi</taxon>
        <taxon>Dikarya</taxon>
        <taxon>Basidiomycota</taxon>
        <taxon>Agaricomycotina</taxon>
        <taxon>Agaricomycetes</taxon>
        <taxon>Agaricomycetidae</taxon>
        <taxon>Agaricales</taxon>
        <taxon>Marasmiineae</taxon>
        <taxon>Marasmiaceae</taxon>
        <taxon>Marasmius</taxon>
    </lineage>
</organism>
<comment type="similarity">
    <text evidence="4 14">Belongs to the cytochrome P450 family.</text>
</comment>
<evidence type="ECO:0000256" key="2">
    <source>
        <dbReference type="ARBA" id="ARBA00004370"/>
    </source>
</evidence>
<evidence type="ECO:0000256" key="9">
    <source>
        <dbReference type="ARBA" id="ARBA00023002"/>
    </source>
</evidence>
<dbReference type="GO" id="GO:0016020">
    <property type="term" value="C:membrane"/>
    <property type="evidence" value="ECO:0007669"/>
    <property type="project" value="UniProtKB-SubCell"/>
</dbReference>
<evidence type="ECO:0000256" key="11">
    <source>
        <dbReference type="ARBA" id="ARBA00023033"/>
    </source>
</evidence>
<keyword evidence="12 15" id="KW-0472">Membrane</keyword>
<evidence type="ECO:0000256" key="12">
    <source>
        <dbReference type="ARBA" id="ARBA00023136"/>
    </source>
</evidence>
<dbReference type="InterPro" id="IPR050121">
    <property type="entry name" value="Cytochrome_P450_monoxygenase"/>
</dbReference>
<name>A0A9P7UUR2_9AGAR</name>
<comment type="pathway">
    <text evidence="3">Secondary metabolite biosynthesis; terpenoid biosynthesis.</text>
</comment>
<dbReference type="InterPro" id="IPR001128">
    <property type="entry name" value="Cyt_P450"/>
</dbReference>
<evidence type="ECO:0000256" key="4">
    <source>
        <dbReference type="ARBA" id="ARBA00010617"/>
    </source>
</evidence>
<dbReference type="GO" id="GO:0020037">
    <property type="term" value="F:heme binding"/>
    <property type="evidence" value="ECO:0007669"/>
    <property type="project" value="InterPro"/>
</dbReference>
<dbReference type="RefSeq" id="XP_043011035.1">
    <property type="nucleotide sequence ID" value="XM_043149951.1"/>
</dbReference>
<dbReference type="InterPro" id="IPR017972">
    <property type="entry name" value="Cyt_P450_CS"/>
</dbReference>
<protein>
    <recommendedName>
        <fullName evidence="18">Cytochrome P450</fullName>
    </recommendedName>
</protein>
<reference evidence="16" key="1">
    <citation type="journal article" date="2021" name="Genome Biol. Evol.">
        <title>The assembled and annotated genome of the fairy-ring fungus Marasmius oreades.</title>
        <authorList>
            <person name="Hiltunen M."/>
            <person name="Ament-Velasquez S.L."/>
            <person name="Johannesson H."/>
        </authorList>
    </citation>
    <scope>NUCLEOTIDE SEQUENCE</scope>
    <source>
        <strain evidence="16">03SP1</strain>
    </source>
</reference>
<feature type="binding site" description="axial binding residue" evidence="13">
    <location>
        <position position="433"/>
    </location>
    <ligand>
        <name>heme</name>
        <dbReference type="ChEBI" id="CHEBI:30413"/>
    </ligand>
    <ligandPart>
        <name>Fe</name>
        <dbReference type="ChEBI" id="CHEBI:18248"/>
    </ligandPart>
</feature>
<dbReference type="PROSITE" id="PS00086">
    <property type="entry name" value="CYTOCHROME_P450"/>
    <property type="match status" value="1"/>
</dbReference>
<dbReference type="GeneID" id="66074469"/>
<comment type="caution">
    <text evidence="16">The sequence shown here is derived from an EMBL/GenBank/DDBJ whole genome shotgun (WGS) entry which is preliminary data.</text>
</comment>
<keyword evidence="7 13" id="KW-0479">Metal-binding</keyword>
<dbReference type="AlphaFoldDB" id="A0A9P7UUR2"/>
<proteinExistence type="inferred from homology"/>
<dbReference type="InterPro" id="IPR002401">
    <property type="entry name" value="Cyt_P450_E_grp-I"/>
</dbReference>
<dbReference type="SUPFAM" id="SSF48264">
    <property type="entry name" value="Cytochrome P450"/>
    <property type="match status" value="1"/>
</dbReference>
<comment type="cofactor">
    <cofactor evidence="1 13">
        <name>heme</name>
        <dbReference type="ChEBI" id="CHEBI:30413"/>
    </cofactor>
</comment>
<evidence type="ECO:0000256" key="1">
    <source>
        <dbReference type="ARBA" id="ARBA00001971"/>
    </source>
</evidence>
<evidence type="ECO:0000256" key="5">
    <source>
        <dbReference type="ARBA" id="ARBA00022617"/>
    </source>
</evidence>
<evidence type="ECO:0000313" key="16">
    <source>
        <dbReference type="EMBL" id="KAG7094565.1"/>
    </source>
</evidence>
<keyword evidence="11 14" id="KW-0503">Monooxygenase</keyword>
<dbReference type="InterPro" id="IPR036396">
    <property type="entry name" value="Cyt_P450_sf"/>
</dbReference>
<dbReference type="KEGG" id="more:E1B28_005393"/>
<evidence type="ECO:0000256" key="3">
    <source>
        <dbReference type="ARBA" id="ARBA00004721"/>
    </source>
</evidence>
<evidence type="ECO:0000256" key="7">
    <source>
        <dbReference type="ARBA" id="ARBA00022723"/>
    </source>
</evidence>
<evidence type="ECO:0000256" key="8">
    <source>
        <dbReference type="ARBA" id="ARBA00022989"/>
    </source>
</evidence>
<dbReference type="GO" id="GO:0016705">
    <property type="term" value="F:oxidoreductase activity, acting on paired donors, with incorporation or reduction of molecular oxygen"/>
    <property type="evidence" value="ECO:0007669"/>
    <property type="project" value="InterPro"/>
</dbReference>